<dbReference type="Gene3D" id="2.40.160.10">
    <property type="entry name" value="Porin"/>
    <property type="match status" value="1"/>
</dbReference>
<dbReference type="AlphaFoldDB" id="A0A1H7B758"/>
<gene>
    <name evidence="1" type="ORF">SAMN05192553_11057</name>
</gene>
<dbReference type="OrthoDB" id="862900at2"/>
<dbReference type="Proteomes" id="UP000199403">
    <property type="component" value="Unassembled WGS sequence"/>
</dbReference>
<evidence type="ECO:0008006" key="3">
    <source>
        <dbReference type="Google" id="ProtNLM"/>
    </source>
</evidence>
<organism evidence="1 2">
    <name type="scientific">Cyclobacterium xiamenense</name>
    <dbReference type="NCBI Taxonomy" id="1297121"/>
    <lineage>
        <taxon>Bacteria</taxon>
        <taxon>Pseudomonadati</taxon>
        <taxon>Bacteroidota</taxon>
        <taxon>Cytophagia</taxon>
        <taxon>Cytophagales</taxon>
        <taxon>Cyclobacteriaceae</taxon>
        <taxon>Cyclobacterium</taxon>
    </lineage>
</organism>
<accession>A0A1H7B758</accession>
<evidence type="ECO:0000313" key="2">
    <source>
        <dbReference type="Proteomes" id="UP000199403"/>
    </source>
</evidence>
<proteinExistence type="predicted"/>
<dbReference type="InterPro" id="IPR023614">
    <property type="entry name" value="Porin_dom_sf"/>
</dbReference>
<protein>
    <recommendedName>
        <fullName evidence="3">Outer membrane porin, OprD family</fullName>
    </recommendedName>
</protein>
<reference evidence="2" key="1">
    <citation type="submission" date="2016-10" db="EMBL/GenBank/DDBJ databases">
        <authorList>
            <person name="Varghese N."/>
            <person name="Submissions S."/>
        </authorList>
    </citation>
    <scope>NUCLEOTIDE SEQUENCE [LARGE SCALE GENOMIC DNA]</scope>
    <source>
        <strain evidence="2">IBRC-M 10761</strain>
    </source>
</reference>
<name>A0A1H7B758_9BACT</name>
<sequence length="465" mass="52806">MNWFTVGFVAATFLLFGNAARGQEVTDTVARDSEKRNLASFVKSGEFDFHVRSVYMQTINKGDLTDYSTWALGAGMGYYSPSFKGFHVGFSGFFVFQMYAQNLQLADPLTGNLNRYEILLYDMNDFENTKDLDRLEDLYLSYLNGDIRFTFGRQKITTPLLNEQDNRMRPNIFSGLTLRYNPGNWKYTLAWFDHVTMRGTVDWYGVGESFGVYPFGRNVWGEASKYRGNIESKGIGLLGISNSSEKLGRLKLWSYFAENVFGLQFAQWDKTLPRGKLNLDLGLQGFYQTALEAGGNGDPAKAYMLPGERSHGFGMKLGISDRQQGVSVNVLRIAASGRFLFPREWGREQFYASLPRERFEGNGGLTALALKYDWFPEDKPFRGNLGLSRVAAPETNDYRMNKYGVPSYFHVSAGLDFPLKGYLEGMDVKFLLVNKTATAPERVAEASRINRVDLWNINVILDYRF</sequence>
<dbReference type="EMBL" id="FNZH01000010">
    <property type="protein sequence ID" value="SEJ73563.1"/>
    <property type="molecule type" value="Genomic_DNA"/>
</dbReference>
<evidence type="ECO:0000313" key="1">
    <source>
        <dbReference type="EMBL" id="SEJ73563.1"/>
    </source>
</evidence>
<dbReference type="RefSeq" id="WP_092178319.1">
    <property type="nucleotide sequence ID" value="NZ_FNZH01000010.1"/>
</dbReference>
<dbReference type="STRING" id="1416801.SAMN05192553_11057"/>
<keyword evidence="2" id="KW-1185">Reference proteome</keyword>